<accession>A0A9E7SLK0</accession>
<dbReference type="Proteomes" id="UP001056576">
    <property type="component" value="Segment"/>
</dbReference>
<keyword evidence="2" id="KW-1185">Reference proteome</keyword>
<proteinExistence type="predicted"/>
<evidence type="ECO:0000313" key="1">
    <source>
        <dbReference type="EMBL" id="USN15624.1"/>
    </source>
</evidence>
<gene>
    <name evidence="1" type="ORF">KIKIMORA_05060</name>
</gene>
<organism evidence="1 2">
    <name type="scientific">Brevundimonas phage vB_BpoS-Kikimora</name>
    <dbReference type="NCBI Taxonomy" id="2948601"/>
    <lineage>
        <taxon>Viruses</taxon>
        <taxon>Duplodnaviria</taxon>
        <taxon>Heunggongvirae</taxon>
        <taxon>Uroviricota</taxon>
        <taxon>Caudoviricetes</taxon>
        <taxon>Jeanschmidtviridae</taxon>
        <taxon>Kikimoravirus</taxon>
        <taxon>Kikimoravirus kikimora</taxon>
    </lineage>
</organism>
<sequence>MAYTATALTLREIVARRSFTALAKAKAWARQQAHEVVIRDDALPSRHIRRTLTNGRPHWIGSAPESWFKG</sequence>
<reference evidence="1 2" key="1">
    <citation type="submission" date="2022-05" db="EMBL/GenBank/DDBJ databases">
        <authorList>
            <person name="Friedrich I."/>
            <person name="Poehlein A."/>
            <person name="Schneider D."/>
            <person name="Hertel R."/>
            <person name="Daniel R."/>
        </authorList>
    </citation>
    <scope>NUCLEOTIDE SEQUENCE [LARGE SCALE GENOMIC DNA]</scope>
</reference>
<protein>
    <submittedName>
        <fullName evidence="1">Uncharacterized protein</fullName>
    </submittedName>
</protein>
<name>A0A9E7SLK0_9CAUD</name>
<dbReference type="EMBL" id="ON529857">
    <property type="protein sequence ID" value="USN15624.1"/>
    <property type="molecule type" value="Genomic_DNA"/>
</dbReference>
<evidence type="ECO:0000313" key="2">
    <source>
        <dbReference type="Proteomes" id="UP001056576"/>
    </source>
</evidence>